<feature type="compositionally biased region" description="Basic residues" evidence="1">
    <location>
        <begin position="571"/>
        <end position="589"/>
    </location>
</feature>
<dbReference type="Proteomes" id="UP000799424">
    <property type="component" value="Unassembled WGS sequence"/>
</dbReference>
<feature type="compositionally biased region" description="Basic and acidic residues" evidence="1">
    <location>
        <begin position="36"/>
        <end position="52"/>
    </location>
</feature>
<name>A0A6A7AH65_9PLEO</name>
<organism evidence="2 3">
    <name type="scientific">Ophiobolus disseminans</name>
    <dbReference type="NCBI Taxonomy" id="1469910"/>
    <lineage>
        <taxon>Eukaryota</taxon>
        <taxon>Fungi</taxon>
        <taxon>Dikarya</taxon>
        <taxon>Ascomycota</taxon>
        <taxon>Pezizomycotina</taxon>
        <taxon>Dothideomycetes</taxon>
        <taxon>Pleosporomycetidae</taxon>
        <taxon>Pleosporales</taxon>
        <taxon>Pleosporineae</taxon>
        <taxon>Phaeosphaeriaceae</taxon>
        <taxon>Ophiobolus</taxon>
    </lineage>
</organism>
<feature type="compositionally biased region" description="Low complexity" evidence="1">
    <location>
        <begin position="300"/>
        <end position="329"/>
    </location>
</feature>
<dbReference type="AlphaFoldDB" id="A0A6A7AH65"/>
<feature type="region of interest" description="Disordered" evidence="1">
    <location>
        <begin position="549"/>
        <end position="616"/>
    </location>
</feature>
<feature type="compositionally biased region" description="Basic and acidic residues" evidence="1">
    <location>
        <begin position="554"/>
        <end position="570"/>
    </location>
</feature>
<sequence length="616" mass="66851">MLMHSYSQEGHPGQRLSERVPFEGVSGAGPSARNQQDGRDDTIDKKRAESKARSKARRVKQSRDYRVKRRKEDPEGASQSRAKADKKYSNDIRLVAKNAGTSISDVKSWPQEQRRAALSAVRDQGSPEVTKQGKIPAAKKPDASRSRSQNLSPCTNARQPNTRSGDNNDTLSGSKMSEQHLAPFGRRYNTRSAEVSVTPDRGSAAGPSGLQSIDPALLKMDQQASASPRVDTAIGTRRSTRGNSRQMPSESPLHGLSLSPLGSTIHVVPRLPPGTNKTVTHAAQPGRKGASRASPLFVQSSSSGSSSESSPGQHMGSSSPPNHSSGSPHEANLYTHRNSSPSPGQNMGSFSQPGYSTPELEKARRLFQQSTASGSGQSIGGHLQQSQSRSPNDRRGLTPGSERRSSSISWKGMGTRPSNSISPNSKNSTSSSSWKGISPSPDRDVNIGSWKGLSASPEHKQTPRNENRDDHSHLNKTGLRSIETLTVARRAVRHAGQPISARASVPDRRQLKLSKRSENNTSDKQHPVVATRAKAKNQNEALKALKRRGTTGTKRVEHGVRNDKKVEDRRLRRKRNVQKAVQKKWKKGSKQQAAAAHGKMSKKSDIPAPRNLCSIL</sequence>
<gene>
    <name evidence="2" type="ORF">CC86DRAFT_377457</name>
</gene>
<feature type="compositionally biased region" description="Polar residues" evidence="1">
    <location>
        <begin position="335"/>
        <end position="355"/>
    </location>
</feature>
<feature type="compositionally biased region" description="Basic and acidic residues" evidence="1">
    <location>
        <begin position="457"/>
        <end position="473"/>
    </location>
</feature>
<feature type="region of interest" description="Disordered" evidence="1">
    <location>
        <begin position="1"/>
        <end position="530"/>
    </location>
</feature>
<feature type="compositionally biased region" description="Basic and acidic residues" evidence="1">
    <location>
        <begin position="61"/>
        <end position="74"/>
    </location>
</feature>
<dbReference type="EMBL" id="MU006217">
    <property type="protein sequence ID" value="KAF2832264.1"/>
    <property type="molecule type" value="Genomic_DNA"/>
</dbReference>
<feature type="compositionally biased region" description="Basic and acidic residues" evidence="1">
    <location>
        <begin position="505"/>
        <end position="526"/>
    </location>
</feature>
<evidence type="ECO:0000256" key="1">
    <source>
        <dbReference type="SAM" id="MobiDB-lite"/>
    </source>
</evidence>
<feature type="compositionally biased region" description="Basic and acidic residues" evidence="1">
    <location>
        <begin position="391"/>
        <end position="405"/>
    </location>
</feature>
<proteinExistence type="predicted"/>
<keyword evidence="3" id="KW-1185">Reference proteome</keyword>
<feature type="compositionally biased region" description="Polar residues" evidence="1">
    <location>
        <begin position="367"/>
        <end position="376"/>
    </location>
</feature>
<evidence type="ECO:0000313" key="3">
    <source>
        <dbReference type="Proteomes" id="UP000799424"/>
    </source>
</evidence>
<protein>
    <submittedName>
        <fullName evidence="2">Uncharacterized protein</fullName>
    </submittedName>
</protein>
<feature type="compositionally biased region" description="Low complexity" evidence="1">
    <location>
        <begin position="248"/>
        <end position="263"/>
    </location>
</feature>
<reference evidence="2" key="1">
    <citation type="journal article" date="2020" name="Stud. Mycol.">
        <title>101 Dothideomycetes genomes: a test case for predicting lifestyles and emergence of pathogens.</title>
        <authorList>
            <person name="Haridas S."/>
            <person name="Albert R."/>
            <person name="Binder M."/>
            <person name="Bloem J."/>
            <person name="Labutti K."/>
            <person name="Salamov A."/>
            <person name="Andreopoulos B."/>
            <person name="Baker S."/>
            <person name="Barry K."/>
            <person name="Bills G."/>
            <person name="Bluhm B."/>
            <person name="Cannon C."/>
            <person name="Castanera R."/>
            <person name="Culley D."/>
            <person name="Daum C."/>
            <person name="Ezra D."/>
            <person name="Gonzalez J."/>
            <person name="Henrissat B."/>
            <person name="Kuo A."/>
            <person name="Liang C."/>
            <person name="Lipzen A."/>
            <person name="Lutzoni F."/>
            <person name="Magnuson J."/>
            <person name="Mondo S."/>
            <person name="Nolan M."/>
            <person name="Ohm R."/>
            <person name="Pangilinan J."/>
            <person name="Park H.-J."/>
            <person name="Ramirez L."/>
            <person name="Alfaro M."/>
            <person name="Sun H."/>
            <person name="Tritt A."/>
            <person name="Yoshinaga Y."/>
            <person name="Zwiers L.-H."/>
            <person name="Turgeon B."/>
            <person name="Goodwin S."/>
            <person name="Spatafora J."/>
            <person name="Crous P."/>
            <person name="Grigoriev I."/>
        </authorList>
    </citation>
    <scope>NUCLEOTIDE SEQUENCE</scope>
    <source>
        <strain evidence="2">CBS 113818</strain>
    </source>
</reference>
<evidence type="ECO:0000313" key="2">
    <source>
        <dbReference type="EMBL" id="KAF2832264.1"/>
    </source>
</evidence>
<feature type="compositionally biased region" description="Polar residues" evidence="1">
    <location>
        <begin position="146"/>
        <end position="176"/>
    </location>
</feature>
<feature type="compositionally biased region" description="Low complexity" evidence="1">
    <location>
        <begin position="417"/>
        <end position="440"/>
    </location>
</feature>
<accession>A0A6A7AH65</accession>